<dbReference type="InterPro" id="IPR052169">
    <property type="entry name" value="CW_Biosynth-Accessory"/>
</dbReference>
<dbReference type="Proteomes" id="UP000402241">
    <property type="component" value="Chromosome"/>
</dbReference>
<dbReference type="Pfam" id="PF09587">
    <property type="entry name" value="PGA_cap"/>
    <property type="match status" value="1"/>
</dbReference>
<keyword evidence="4" id="KW-1185">Reference proteome</keyword>
<sequence>MRDSATGMRRHGRVLWWWPPGHRWSRGARTLGRVMRRTARSALAALTAVAIGVGPAGCAAGPTGPAPVWHGATSAPAPTGTAAPDAPVEVRLAFAGDVHFTGRTLRLLDDPETAFGPIASTLRDADLTLVNLETAVTDRGAPQPKTYHFRAPKTAFAALRAAGVDAVSIANNHVLDYGRQGLADTLGAAAEARYPVFGAGRDAETAYAPWLTTVRGLRIAVLGMSQVHDLAGSWRATDTRSGVAMAFDPVRATAAVRSARERADLVIVFMHWGVEGSSCPTGEMKTFAGRLSEAGADIVVGAHAHTLLADGWLGRTYVHYGLGNFLWYANSHSTDSGVLKLVVRGRTVVDSRFVPATVSASGQPVPATGAGRQRILGKLATAQRCTGLATKRPG</sequence>
<reference evidence="3 4" key="1">
    <citation type="submission" date="2019-10" db="EMBL/GenBank/DDBJ databases">
        <title>Genome Sequence of Micromonospora terminaliae DSM 101760.</title>
        <authorList>
            <person name="Guo L."/>
        </authorList>
    </citation>
    <scope>NUCLEOTIDE SEQUENCE [LARGE SCALE GENOMIC DNA]</scope>
    <source>
        <strain evidence="3 4">DSM 101760</strain>
    </source>
</reference>
<gene>
    <name evidence="3" type="ORF">GCE86_08370</name>
</gene>
<evidence type="ECO:0000313" key="4">
    <source>
        <dbReference type="Proteomes" id="UP000402241"/>
    </source>
</evidence>
<dbReference type="InterPro" id="IPR019079">
    <property type="entry name" value="Capsule_synth_CapA"/>
</dbReference>
<evidence type="ECO:0000313" key="3">
    <source>
        <dbReference type="EMBL" id="QGL47066.1"/>
    </source>
</evidence>
<organism evidence="3 4">
    <name type="scientific">Micromonospora terminaliae</name>
    <dbReference type="NCBI Taxonomy" id="1914461"/>
    <lineage>
        <taxon>Bacteria</taxon>
        <taxon>Bacillati</taxon>
        <taxon>Actinomycetota</taxon>
        <taxon>Actinomycetes</taxon>
        <taxon>Micromonosporales</taxon>
        <taxon>Micromonosporaceae</taxon>
        <taxon>Micromonospora</taxon>
    </lineage>
</organism>
<name>A0ABX6E2N3_9ACTN</name>
<dbReference type="CDD" id="cd07381">
    <property type="entry name" value="MPP_CapA"/>
    <property type="match status" value="1"/>
</dbReference>
<dbReference type="SUPFAM" id="SSF56300">
    <property type="entry name" value="Metallo-dependent phosphatases"/>
    <property type="match status" value="1"/>
</dbReference>
<proteinExistence type="inferred from homology"/>
<evidence type="ECO:0000259" key="2">
    <source>
        <dbReference type="SMART" id="SM00854"/>
    </source>
</evidence>
<dbReference type="InterPro" id="IPR029052">
    <property type="entry name" value="Metallo-depent_PP-like"/>
</dbReference>
<feature type="domain" description="Capsule synthesis protein CapA" evidence="2">
    <location>
        <begin position="91"/>
        <end position="329"/>
    </location>
</feature>
<accession>A0ABX6E2N3</accession>
<dbReference type="PANTHER" id="PTHR33393">
    <property type="entry name" value="POLYGLUTAMINE SYNTHESIS ACCESSORY PROTEIN RV0574C-RELATED"/>
    <property type="match status" value="1"/>
</dbReference>
<dbReference type="PANTHER" id="PTHR33393:SF13">
    <property type="entry name" value="PGA BIOSYNTHESIS PROTEIN CAPA"/>
    <property type="match status" value="1"/>
</dbReference>
<dbReference type="SMART" id="SM00854">
    <property type="entry name" value="PGA_cap"/>
    <property type="match status" value="1"/>
</dbReference>
<dbReference type="EMBL" id="CP045309">
    <property type="protein sequence ID" value="QGL47066.1"/>
    <property type="molecule type" value="Genomic_DNA"/>
</dbReference>
<protein>
    <submittedName>
        <fullName evidence="3">CapA family protein</fullName>
    </submittedName>
</protein>
<comment type="similarity">
    <text evidence="1">Belongs to the CapA family.</text>
</comment>
<dbReference type="Gene3D" id="3.60.21.10">
    <property type="match status" value="1"/>
</dbReference>
<evidence type="ECO:0000256" key="1">
    <source>
        <dbReference type="ARBA" id="ARBA00005662"/>
    </source>
</evidence>